<comment type="subcellular location">
    <subcellularLocation>
        <location evidence="1">Membrane</location>
        <topology evidence="1">Multi-pass membrane protein</topology>
    </subcellularLocation>
</comment>
<feature type="transmembrane region" description="Helical" evidence="6">
    <location>
        <begin position="133"/>
        <end position="152"/>
    </location>
</feature>
<feature type="transmembrane region" description="Helical" evidence="6">
    <location>
        <begin position="107"/>
        <end position="127"/>
    </location>
</feature>
<keyword evidence="4 6" id="KW-1133">Transmembrane helix</keyword>
<keyword evidence="5 6" id="KW-0472">Membrane</keyword>
<evidence type="ECO:0000256" key="5">
    <source>
        <dbReference type="ARBA" id="ARBA00023136"/>
    </source>
</evidence>
<dbReference type="GO" id="GO:0006672">
    <property type="term" value="P:ceramide metabolic process"/>
    <property type="evidence" value="ECO:0007669"/>
    <property type="project" value="InterPro"/>
</dbReference>
<dbReference type="AlphaFoldDB" id="A0A0F9TRD9"/>
<evidence type="ECO:0000256" key="3">
    <source>
        <dbReference type="ARBA" id="ARBA00022801"/>
    </source>
</evidence>
<sequence>MELTAPIDAYCERIGTGFWAEPLNALSNLAFFAAAALGLWYWRRGPARDRPSLHLICLVAIIGTGSFLFHTFANRWSSLADVIPIALFIFAYFGLALCRFVGLSPMAAFVGTLAFVAASLAAEPLLASQLGSSSGYVAGLFALYAIGGYLVARDHPEGWRVFAAGGVFTVSLAFRMVDLPLCPEWPRGTHFLWHTLNAATLGLLLVAAVRGATPEPR</sequence>
<dbReference type="GO" id="GO:0016811">
    <property type="term" value="F:hydrolase activity, acting on carbon-nitrogen (but not peptide) bonds, in linear amides"/>
    <property type="evidence" value="ECO:0007669"/>
    <property type="project" value="InterPro"/>
</dbReference>
<feature type="transmembrane region" description="Helical" evidence="6">
    <location>
        <begin position="159"/>
        <end position="177"/>
    </location>
</feature>
<protein>
    <recommendedName>
        <fullName evidence="8">Ceramidase</fullName>
    </recommendedName>
</protein>
<name>A0A0F9TRD9_9ZZZZ</name>
<evidence type="ECO:0000256" key="4">
    <source>
        <dbReference type="ARBA" id="ARBA00022989"/>
    </source>
</evidence>
<reference evidence="7" key="1">
    <citation type="journal article" date="2015" name="Nature">
        <title>Complex archaea that bridge the gap between prokaryotes and eukaryotes.</title>
        <authorList>
            <person name="Spang A."/>
            <person name="Saw J.H."/>
            <person name="Jorgensen S.L."/>
            <person name="Zaremba-Niedzwiedzka K."/>
            <person name="Martijn J."/>
            <person name="Lind A.E."/>
            <person name="van Eijk R."/>
            <person name="Schleper C."/>
            <person name="Guy L."/>
            <person name="Ettema T.J."/>
        </authorList>
    </citation>
    <scope>NUCLEOTIDE SEQUENCE</scope>
</reference>
<dbReference type="Pfam" id="PF05875">
    <property type="entry name" value="Ceramidase"/>
    <property type="match status" value="1"/>
</dbReference>
<organism evidence="7">
    <name type="scientific">marine sediment metagenome</name>
    <dbReference type="NCBI Taxonomy" id="412755"/>
    <lineage>
        <taxon>unclassified sequences</taxon>
        <taxon>metagenomes</taxon>
        <taxon>ecological metagenomes</taxon>
    </lineage>
</organism>
<feature type="transmembrane region" description="Helical" evidence="6">
    <location>
        <begin position="25"/>
        <end position="42"/>
    </location>
</feature>
<feature type="transmembrane region" description="Helical" evidence="6">
    <location>
        <begin position="54"/>
        <end position="73"/>
    </location>
</feature>
<comment type="caution">
    <text evidence="7">The sequence shown here is derived from an EMBL/GenBank/DDBJ whole genome shotgun (WGS) entry which is preliminary data.</text>
</comment>
<gene>
    <name evidence="7" type="ORF">LCGC14_0296870</name>
</gene>
<proteinExistence type="predicted"/>
<evidence type="ECO:0000256" key="1">
    <source>
        <dbReference type="ARBA" id="ARBA00004141"/>
    </source>
</evidence>
<feature type="transmembrane region" description="Helical" evidence="6">
    <location>
        <begin position="189"/>
        <end position="209"/>
    </location>
</feature>
<dbReference type="GO" id="GO:0016020">
    <property type="term" value="C:membrane"/>
    <property type="evidence" value="ECO:0007669"/>
    <property type="project" value="UniProtKB-SubCell"/>
</dbReference>
<evidence type="ECO:0000256" key="6">
    <source>
        <dbReference type="SAM" id="Phobius"/>
    </source>
</evidence>
<keyword evidence="3" id="KW-0378">Hydrolase</keyword>
<evidence type="ECO:0000256" key="2">
    <source>
        <dbReference type="ARBA" id="ARBA00022692"/>
    </source>
</evidence>
<keyword evidence="2 6" id="KW-0812">Transmembrane</keyword>
<dbReference type="InterPro" id="IPR008901">
    <property type="entry name" value="ACER"/>
</dbReference>
<feature type="transmembrane region" description="Helical" evidence="6">
    <location>
        <begin position="79"/>
        <end position="100"/>
    </location>
</feature>
<dbReference type="EMBL" id="LAZR01000182">
    <property type="protein sequence ID" value="KKN83625.1"/>
    <property type="molecule type" value="Genomic_DNA"/>
</dbReference>
<evidence type="ECO:0008006" key="8">
    <source>
        <dbReference type="Google" id="ProtNLM"/>
    </source>
</evidence>
<evidence type="ECO:0000313" key="7">
    <source>
        <dbReference type="EMBL" id="KKN83625.1"/>
    </source>
</evidence>
<accession>A0A0F9TRD9</accession>